<comment type="caution">
    <text evidence="2">The sequence shown here is derived from an EMBL/GenBank/DDBJ whole genome shotgun (WGS) entry which is preliminary data.</text>
</comment>
<feature type="transmembrane region" description="Helical" evidence="1">
    <location>
        <begin position="12"/>
        <end position="30"/>
    </location>
</feature>
<proteinExistence type="predicted"/>
<evidence type="ECO:0000256" key="1">
    <source>
        <dbReference type="SAM" id="Phobius"/>
    </source>
</evidence>
<keyword evidence="1" id="KW-1133">Transmembrane helix</keyword>
<protein>
    <submittedName>
        <fullName evidence="2">14864_t:CDS:1</fullName>
    </submittedName>
</protein>
<sequence length="183" mass="21008">MTCPKYTLTRKITNHIFIPIFCLLGVWLAESYMLKDEPSMEQIILIGSVILFSYFAYWAIISTKCRGSSHQRTRRTEVITVDNAMSQRQQDNEIDIVMDDIHPELQTPPPTYTKTILDMGLPPPYTSELDSINHRTVIINDYSSSIEDGTSCLELNTYNVTDLIALSEGYLKSRKILLITYFQ</sequence>
<name>A0ABN7UC64_GIGMA</name>
<accession>A0ABN7UC64</accession>
<keyword evidence="3" id="KW-1185">Reference proteome</keyword>
<reference evidence="2 3" key="1">
    <citation type="submission" date="2021-06" db="EMBL/GenBank/DDBJ databases">
        <authorList>
            <person name="Kallberg Y."/>
            <person name="Tangrot J."/>
            <person name="Rosling A."/>
        </authorList>
    </citation>
    <scope>NUCLEOTIDE SEQUENCE [LARGE SCALE GENOMIC DNA]</scope>
    <source>
        <strain evidence="2 3">120-4 pot B 10/14</strain>
    </source>
</reference>
<dbReference type="EMBL" id="CAJVQB010002050">
    <property type="protein sequence ID" value="CAG8560366.1"/>
    <property type="molecule type" value="Genomic_DNA"/>
</dbReference>
<evidence type="ECO:0000313" key="2">
    <source>
        <dbReference type="EMBL" id="CAG8560366.1"/>
    </source>
</evidence>
<feature type="transmembrane region" description="Helical" evidence="1">
    <location>
        <begin position="42"/>
        <end position="61"/>
    </location>
</feature>
<organism evidence="2 3">
    <name type="scientific">Gigaspora margarita</name>
    <dbReference type="NCBI Taxonomy" id="4874"/>
    <lineage>
        <taxon>Eukaryota</taxon>
        <taxon>Fungi</taxon>
        <taxon>Fungi incertae sedis</taxon>
        <taxon>Mucoromycota</taxon>
        <taxon>Glomeromycotina</taxon>
        <taxon>Glomeromycetes</taxon>
        <taxon>Diversisporales</taxon>
        <taxon>Gigasporaceae</taxon>
        <taxon>Gigaspora</taxon>
    </lineage>
</organism>
<keyword evidence="1" id="KW-0812">Transmembrane</keyword>
<dbReference type="Proteomes" id="UP000789901">
    <property type="component" value="Unassembled WGS sequence"/>
</dbReference>
<evidence type="ECO:0000313" key="3">
    <source>
        <dbReference type="Proteomes" id="UP000789901"/>
    </source>
</evidence>
<keyword evidence="1" id="KW-0472">Membrane</keyword>
<gene>
    <name evidence="2" type="ORF">GMARGA_LOCUS4986</name>
</gene>